<comment type="caution">
    <text evidence="9">The sequence shown here is derived from an EMBL/GenBank/DDBJ whole genome shotgun (WGS) entry which is preliminary data.</text>
</comment>
<evidence type="ECO:0000256" key="8">
    <source>
        <dbReference type="SAM" id="Phobius"/>
    </source>
</evidence>
<feature type="transmembrane region" description="Helical" evidence="8">
    <location>
        <begin position="387"/>
        <end position="412"/>
    </location>
</feature>
<dbReference type="GO" id="GO:0022857">
    <property type="term" value="F:transmembrane transporter activity"/>
    <property type="evidence" value="ECO:0007669"/>
    <property type="project" value="InterPro"/>
</dbReference>
<feature type="transmembrane region" description="Helical" evidence="8">
    <location>
        <begin position="94"/>
        <end position="117"/>
    </location>
</feature>
<dbReference type="Gene3D" id="1.10.3470.10">
    <property type="entry name" value="ABC transporter involved in vitamin B12 uptake, BtuC"/>
    <property type="match status" value="2"/>
</dbReference>
<proteinExistence type="inferred from homology"/>
<organism evidence="9 10">
    <name type="scientific">Rhizobium lusitanum</name>
    <dbReference type="NCBI Taxonomy" id="293958"/>
    <lineage>
        <taxon>Bacteria</taxon>
        <taxon>Pseudomonadati</taxon>
        <taxon>Pseudomonadota</taxon>
        <taxon>Alphaproteobacteria</taxon>
        <taxon>Hyphomicrobiales</taxon>
        <taxon>Rhizobiaceae</taxon>
        <taxon>Rhizobium/Agrobacterium group</taxon>
        <taxon>Rhizobium</taxon>
    </lineage>
</organism>
<name>A0A6L9UD62_9HYPH</name>
<evidence type="ECO:0000256" key="3">
    <source>
        <dbReference type="ARBA" id="ARBA00022448"/>
    </source>
</evidence>
<feature type="transmembrane region" description="Helical" evidence="8">
    <location>
        <begin position="349"/>
        <end position="367"/>
    </location>
</feature>
<evidence type="ECO:0000256" key="1">
    <source>
        <dbReference type="ARBA" id="ARBA00004651"/>
    </source>
</evidence>
<dbReference type="Pfam" id="PF01032">
    <property type="entry name" value="FecCD"/>
    <property type="match status" value="2"/>
</dbReference>
<evidence type="ECO:0000313" key="10">
    <source>
        <dbReference type="Proteomes" id="UP000483035"/>
    </source>
</evidence>
<feature type="transmembrane region" description="Helical" evidence="8">
    <location>
        <begin position="607"/>
        <end position="628"/>
    </location>
</feature>
<feature type="transmembrane region" description="Helical" evidence="8">
    <location>
        <begin position="61"/>
        <end position="82"/>
    </location>
</feature>
<evidence type="ECO:0000256" key="5">
    <source>
        <dbReference type="ARBA" id="ARBA00022692"/>
    </source>
</evidence>
<dbReference type="CDD" id="cd06550">
    <property type="entry name" value="TM_ABC_iron-siderophores_like"/>
    <property type="match status" value="2"/>
</dbReference>
<dbReference type="Proteomes" id="UP000483035">
    <property type="component" value="Unassembled WGS sequence"/>
</dbReference>
<comment type="subcellular location">
    <subcellularLocation>
        <location evidence="1">Cell membrane</location>
        <topology evidence="1">Multi-pass membrane protein</topology>
    </subcellularLocation>
</comment>
<dbReference type="EMBL" id="WUEY01000010">
    <property type="protein sequence ID" value="NEI72137.1"/>
    <property type="molecule type" value="Genomic_DNA"/>
</dbReference>
<gene>
    <name evidence="9" type="primary">fhuB</name>
    <name evidence="9" type="ORF">GR212_21355</name>
</gene>
<evidence type="ECO:0000256" key="4">
    <source>
        <dbReference type="ARBA" id="ARBA00022475"/>
    </source>
</evidence>
<comment type="similarity">
    <text evidence="2">Belongs to the binding-protein-dependent transport system permease family. FecCD subfamily.</text>
</comment>
<dbReference type="InterPro" id="IPR000522">
    <property type="entry name" value="ABC_transptr_permease_BtuC"/>
</dbReference>
<dbReference type="PANTHER" id="PTHR30472:SF37">
    <property type="entry name" value="FE(3+) DICITRATE TRANSPORT SYSTEM PERMEASE PROTEIN FECD-RELATED"/>
    <property type="match status" value="1"/>
</dbReference>
<feature type="transmembrane region" description="Helical" evidence="8">
    <location>
        <begin position="523"/>
        <end position="547"/>
    </location>
</feature>
<keyword evidence="4" id="KW-1003">Cell membrane</keyword>
<evidence type="ECO:0000256" key="7">
    <source>
        <dbReference type="ARBA" id="ARBA00023136"/>
    </source>
</evidence>
<accession>A0A6L9UD62</accession>
<feature type="transmembrane region" description="Helical" evidence="8">
    <location>
        <begin position="640"/>
        <end position="657"/>
    </location>
</feature>
<keyword evidence="6 8" id="KW-1133">Transmembrane helix</keyword>
<keyword evidence="7 8" id="KW-0472">Membrane</keyword>
<feature type="transmembrane region" description="Helical" evidence="8">
    <location>
        <begin position="424"/>
        <end position="443"/>
    </location>
</feature>
<dbReference type="InterPro" id="IPR037294">
    <property type="entry name" value="ABC_BtuC-like"/>
</dbReference>
<evidence type="ECO:0000256" key="2">
    <source>
        <dbReference type="ARBA" id="ARBA00007935"/>
    </source>
</evidence>
<feature type="transmembrane region" description="Helical" evidence="8">
    <location>
        <begin position="309"/>
        <end position="328"/>
    </location>
</feature>
<dbReference type="GO" id="GO:0005886">
    <property type="term" value="C:plasma membrane"/>
    <property type="evidence" value="ECO:0007669"/>
    <property type="project" value="UniProtKB-SubCell"/>
</dbReference>
<feature type="transmembrane region" description="Helical" evidence="8">
    <location>
        <begin position="148"/>
        <end position="172"/>
    </location>
</feature>
<evidence type="ECO:0000256" key="6">
    <source>
        <dbReference type="ARBA" id="ARBA00022989"/>
    </source>
</evidence>
<keyword evidence="5 8" id="KW-0812">Transmembrane</keyword>
<dbReference type="AlphaFoldDB" id="A0A6L9UD62"/>
<sequence>MIATQDRLRPGPAAIIALLLAAALLSAATRLSELLPVHDWWQVLVAPDLNSYAQVLVHDSVLPRFVIALVAGGALGLSGTIFQQVLRTPLADPSTLGVSAGAYLALAAAGLWAPALAVSARELIALAGGLTAFGLVFLIAWPHRLSPISLILAGLVVTLVCGAIAAAISLSYSLGMNGLFVWTSGSLTQNDWSAVSRLAPYAGLGCLGAALLARPLGVLSLSDEGARSLGLSLASVRLLSVLLAVMLAAFTVSAVGVIGFVGFAAPFIARASGARRLPQRMIAGIAIGAILLLAADEALQQAARFMREIPAGAATGLLGAPLIAIFLGRLPVVEAPVLPTAERRSRRPMLYLAITAIVLLALVWISLSLGPSLDGWSFASPAQMQSLLIWRLPRLAAAAAAGVLFALSGTVIQRMTGNPMASPEIIGVSTGAALGILLLVLLAPAFTPLTQLGAAAAGAVVSLAAVLLTGRRSRYNPDHVLLFGIAINTAFAALIAVLLGTGLPKVFGVMQWMAGSTYSTTPLQAMIAVAMAVVFLAIVPFFSRWLDLLPLGASSSRGLGLNISVSRAVLLLLSAVSAAVATLLIGPLSFVGLMAPHIARTLGFQRALSHMIAAAIAGAALTTLADFIGRVSLFPNQLPVGIVTTLIGGPYFLWLMRKQG</sequence>
<evidence type="ECO:0000313" key="9">
    <source>
        <dbReference type="EMBL" id="NEI72137.1"/>
    </source>
</evidence>
<feature type="transmembrane region" description="Helical" evidence="8">
    <location>
        <begin position="238"/>
        <end position="269"/>
    </location>
</feature>
<dbReference type="RefSeq" id="WP_163989141.1">
    <property type="nucleotide sequence ID" value="NZ_WUEY01000010.1"/>
</dbReference>
<dbReference type="PANTHER" id="PTHR30472">
    <property type="entry name" value="FERRIC ENTEROBACTIN TRANSPORT SYSTEM PERMEASE PROTEIN"/>
    <property type="match status" value="1"/>
</dbReference>
<reference evidence="9 10" key="1">
    <citation type="submission" date="2019-12" db="EMBL/GenBank/DDBJ databases">
        <title>Rhizobium genotypes associated with high levels of biological nitrogen fixation by grain legumes in a temperate-maritime cropping system.</title>
        <authorList>
            <person name="Maluk M."/>
            <person name="Francesc Ferrando Molina F."/>
            <person name="Lopez Del Egido L."/>
            <person name="Lafos M."/>
            <person name="Langarica-Fuentes A."/>
            <person name="Gebre Yohannes G."/>
            <person name="Young M.W."/>
            <person name="Martin P."/>
            <person name="Gantlett R."/>
            <person name="Kenicer G."/>
            <person name="Hawes C."/>
            <person name="Begg G.S."/>
            <person name="Quilliam R.S."/>
            <person name="Squire G.R."/>
            <person name="Poole P.S."/>
            <person name="Young P.W."/>
            <person name="Iannetta P.M."/>
            <person name="James E.K."/>
        </authorList>
    </citation>
    <scope>NUCLEOTIDE SEQUENCE [LARGE SCALE GENOMIC DNA]</scope>
    <source>
        <strain evidence="9 10">JHI1118</strain>
    </source>
</reference>
<protein>
    <submittedName>
        <fullName evidence="9">Fe(3+)-hydroxamate ABC transporter permease FhuB</fullName>
    </submittedName>
</protein>
<dbReference type="NCBIfam" id="NF007866">
    <property type="entry name" value="PRK10577.1-2"/>
    <property type="match status" value="1"/>
</dbReference>
<dbReference type="GO" id="GO:0033214">
    <property type="term" value="P:siderophore-iron import into cell"/>
    <property type="evidence" value="ECO:0007669"/>
    <property type="project" value="TreeGrafter"/>
</dbReference>
<feature type="transmembrane region" description="Helical" evidence="8">
    <location>
        <begin position="449"/>
        <end position="468"/>
    </location>
</feature>
<dbReference type="SUPFAM" id="SSF81345">
    <property type="entry name" value="ABC transporter involved in vitamin B12 uptake, BtuC"/>
    <property type="match status" value="2"/>
</dbReference>
<feature type="transmembrane region" description="Helical" evidence="8">
    <location>
        <begin position="281"/>
        <end position="303"/>
    </location>
</feature>
<feature type="transmembrane region" description="Helical" evidence="8">
    <location>
        <begin position="480"/>
        <end position="503"/>
    </location>
</feature>
<keyword evidence="3" id="KW-0813">Transport</keyword>
<feature type="transmembrane region" description="Helical" evidence="8">
    <location>
        <begin position="123"/>
        <end position="141"/>
    </location>
</feature>
<feature type="transmembrane region" description="Helical" evidence="8">
    <location>
        <begin position="568"/>
        <end position="595"/>
    </location>
</feature>